<dbReference type="GO" id="GO:0000976">
    <property type="term" value="F:transcription cis-regulatory region binding"/>
    <property type="evidence" value="ECO:0007669"/>
    <property type="project" value="InterPro"/>
</dbReference>
<dbReference type="FunFam" id="1.10.10.60:FF:000002">
    <property type="entry name" value="Myb family transcription factor"/>
    <property type="match status" value="1"/>
</dbReference>
<dbReference type="EMBL" id="OIVN01006247">
    <property type="protein sequence ID" value="SPD28814.1"/>
    <property type="molecule type" value="Genomic_DNA"/>
</dbReference>
<dbReference type="InterPro" id="IPR006447">
    <property type="entry name" value="Myb_dom_plants"/>
</dbReference>
<evidence type="ECO:0000256" key="4">
    <source>
        <dbReference type="ARBA" id="ARBA00023015"/>
    </source>
</evidence>
<keyword evidence="3" id="KW-0221">Differentiation</keyword>
<dbReference type="AlphaFoldDB" id="A0A2N9IX13"/>
<dbReference type="InterPro" id="IPR009057">
    <property type="entry name" value="Homeodomain-like_sf"/>
</dbReference>
<dbReference type="InterPro" id="IPR001005">
    <property type="entry name" value="SANT/Myb"/>
</dbReference>
<evidence type="ECO:0000256" key="2">
    <source>
        <dbReference type="ARBA" id="ARBA00022473"/>
    </source>
</evidence>
<evidence type="ECO:0000256" key="7">
    <source>
        <dbReference type="SAM" id="MobiDB-lite"/>
    </source>
</evidence>
<dbReference type="GO" id="GO:0005634">
    <property type="term" value="C:nucleus"/>
    <property type="evidence" value="ECO:0007669"/>
    <property type="project" value="UniProtKB-SubCell"/>
</dbReference>
<evidence type="ECO:0000256" key="1">
    <source>
        <dbReference type="ARBA" id="ARBA00004123"/>
    </source>
</evidence>
<comment type="subcellular location">
    <subcellularLocation>
        <location evidence="1">Nucleus</location>
    </subcellularLocation>
</comment>
<evidence type="ECO:0000256" key="5">
    <source>
        <dbReference type="ARBA" id="ARBA00023163"/>
    </source>
</evidence>
<dbReference type="PANTHER" id="PTHR31496">
    <property type="entry name" value="TRANSCRIPTION FACTOR KAN2-RELATED"/>
    <property type="match status" value="1"/>
</dbReference>
<feature type="compositionally biased region" description="Basic and acidic residues" evidence="7">
    <location>
        <begin position="257"/>
        <end position="270"/>
    </location>
</feature>
<dbReference type="GO" id="GO:0006355">
    <property type="term" value="P:regulation of DNA-templated transcription"/>
    <property type="evidence" value="ECO:0007669"/>
    <property type="project" value="InterPro"/>
</dbReference>
<evidence type="ECO:0000313" key="9">
    <source>
        <dbReference type="EMBL" id="SPD28814.1"/>
    </source>
</evidence>
<gene>
    <name evidence="9" type="ORF">FSB_LOCUS56696</name>
</gene>
<keyword evidence="4" id="KW-0805">Transcription regulation</keyword>
<keyword evidence="2" id="KW-0217">Developmental protein</keyword>
<feature type="domain" description="Myb-like" evidence="8">
    <location>
        <begin position="147"/>
        <end position="195"/>
    </location>
</feature>
<organism evidence="9">
    <name type="scientific">Fagus sylvatica</name>
    <name type="common">Beechnut</name>
    <dbReference type="NCBI Taxonomy" id="28930"/>
    <lineage>
        <taxon>Eukaryota</taxon>
        <taxon>Viridiplantae</taxon>
        <taxon>Streptophyta</taxon>
        <taxon>Embryophyta</taxon>
        <taxon>Tracheophyta</taxon>
        <taxon>Spermatophyta</taxon>
        <taxon>Magnoliopsida</taxon>
        <taxon>eudicotyledons</taxon>
        <taxon>Gunneridae</taxon>
        <taxon>Pentapetalae</taxon>
        <taxon>rosids</taxon>
        <taxon>fabids</taxon>
        <taxon>Fagales</taxon>
        <taxon>Fagaceae</taxon>
        <taxon>Fagus</taxon>
    </lineage>
</organism>
<reference evidence="9" key="1">
    <citation type="submission" date="2018-02" db="EMBL/GenBank/DDBJ databases">
        <authorList>
            <person name="Cohen D.B."/>
            <person name="Kent A.D."/>
        </authorList>
    </citation>
    <scope>NUCLEOTIDE SEQUENCE</scope>
</reference>
<evidence type="ECO:0000259" key="8">
    <source>
        <dbReference type="Pfam" id="PF00249"/>
    </source>
</evidence>
<evidence type="ECO:0000256" key="6">
    <source>
        <dbReference type="ARBA" id="ARBA00023242"/>
    </source>
</evidence>
<dbReference type="PANTHER" id="PTHR31496:SF25">
    <property type="entry name" value="TRANSCRIPTION FACTOR KAN3-RELATED"/>
    <property type="match status" value="1"/>
</dbReference>
<evidence type="ECO:0000256" key="3">
    <source>
        <dbReference type="ARBA" id="ARBA00022782"/>
    </source>
</evidence>
<sequence length="343" mass="38119">MTNTTTPSLPLPDLSLQISPPSVCEAKEVMGYDGLLTRKAVLHSDRSSTTDSGSSGSDLSHENGGFYPAGTYNLGLTEPMLSLGFEMSDLSPSPVQLPRNHHHQQQQQHQHHQQHHQHNHQPQIYGREFKRNSRLISGVKRSVRAPRMRWTTTLHAHFVHAVELLGGHERATPKSVLELMNVKDLTLAHVKSHLQLIRSVPSEGCENKGMYRTVKSTDKGSGQGQTDIGLKQRPGIVNVEQVLPCDKANPITTLEETQRMETSSRSRSSHENALTYSPFKENDTKADGHNIAAPHVSDSVKERLDSSSMSSSNALLNLEFTLGRPNWQMDYVESSTELTLLKC</sequence>
<dbReference type="GO" id="GO:0010158">
    <property type="term" value="P:abaxial cell fate specification"/>
    <property type="evidence" value="ECO:0007669"/>
    <property type="project" value="InterPro"/>
</dbReference>
<feature type="region of interest" description="Disordered" evidence="7">
    <location>
        <begin position="257"/>
        <end position="305"/>
    </location>
</feature>
<protein>
    <recommendedName>
        <fullName evidence="8">Myb-like domain-containing protein</fullName>
    </recommendedName>
</protein>
<name>A0A2N9IX13_FAGSY</name>
<feature type="region of interest" description="Disordered" evidence="7">
    <location>
        <begin position="87"/>
        <end position="131"/>
    </location>
</feature>
<dbReference type="Pfam" id="PF00249">
    <property type="entry name" value="Myb_DNA-binding"/>
    <property type="match status" value="1"/>
</dbReference>
<keyword evidence="5" id="KW-0804">Transcription</keyword>
<dbReference type="SUPFAM" id="SSF46689">
    <property type="entry name" value="Homeodomain-like"/>
    <property type="match status" value="1"/>
</dbReference>
<dbReference type="InterPro" id="IPR044847">
    <property type="entry name" value="KAN_fam"/>
</dbReference>
<dbReference type="Gene3D" id="1.10.10.60">
    <property type="entry name" value="Homeodomain-like"/>
    <property type="match status" value="1"/>
</dbReference>
<feature type="compositionally biased region" description="Basic residues" evidence="7">
    <location>
        <begin position="99"/>
        <end position="119"/>
    </location>
</feature>
<proteinExistence type="predicted"/>
<dbReference type="NCBIfam" id="TIGR01557">
    <property type="entry name" value="myb_SHAQKYF"/>
    <property type="match status" value="1"/>
</dbReference>
<keyword evidence="6" id="KW-0539">Nucleus</keyword>
<accession>A0A2N9IX13</accession>